<protein>
    <submittedName>
        <fullName evidence="1">Uncharacterized protein</fullName>
    </submittedName>
</protein>
<organism evidence="1 2">
    <name type="scientific">Luteolibacter luteus</name>
    <dbReference type="NCBI Taxonomy" id="2728835"/>
    <lineage>
        <taxon>Bacteria</taxon>
        <taxon>Pseudomonadati</taxon>
        <taxon>Verrucomicrobiota</taxon>
        <taxon>Verrucomicrobiia</taxon>
        <taxon>Verrucomicrobiales</taxon>
        <taxon>Verrucomicrobiaceae</taxon>
        <taxon>Luteolibacter</taxon>
    </lineage>
</organism>
<dbReference type="RefSeq" id="WP_169457113.1">
    <property type="nucleotide sequence ID" value="NZ_CP051774.1"/>
</dbReference>
<accession>A0A858RMJ8</accession>
<dbReference type="AlphaFoldDB" id="A0A858RMJ8"/>
<reference evidence="1 2" key="1">
    <citation type="submission" date="2020-04" db="EMBL/GenBank/DDBJ databases">
        <title>Luteolibacter sp. G-1-1-1 isolated from soil.</title>
        <authorList>
            <person name="Dahal R.H."/>
        </authorList>
    </citation>
    <scope>NUCLEOTIDE SEQUENCE [LARGE SCALE GENOMIC DNA]</scope>
    <source>
        <strain evidence="1 2">G-1-1-1</strain>
    </source>
</reference>
<evidence type="ECO:0000313" key="2">
    <source>
        <dbReference type="Proteomes" id="UP000501812"/>
    </source>
</evidence>
<proteinExistence type="predicted"/>
<name>A0A858RMJ8_9BACT</name>
<gene>
    <name evidence="1" type="ORF">HHL09_23520</name>
</gene>
<sequence length="124" mass="13086">MPPATQRGVTAIATDYDHNLALKLDDSVGDVGLFQRRPGAVEAKRGVAQIAASPEGNVTYYRLGLPGDLDKDGLSDAAETQTAALGFDPLLSQPTPVAALRGAGDIEFEFSPPDPTAFFRIEVD</sequence>
<dbReference type="Proteomes" id="UP000501812">
    <property type="component" value="Chromosome"/>
</dbReference>
<dbReference type="EMBL" id="CP051774">
    <property type="protein sequence ID" value="QJE98626.1"/>
    <property type="molecule type" value="Genomic_DNA"/>
</dbReference>
<evidence type="ECO:0000313" key="1">
    <source>
        <dbReference type="EMBL" id="QJE98626.1"/>
    </source>
</evidence>
<dbReference type="KEGG" id="luo:HHL09_23520"/>
<keyword evidence="2" id="KW-1185">Reference proteome</keyword>